<evidence type="ECO:0000313" key="1">
    <source>
        <dbReference type="EMBL" id="KAJ4471444.1"/>
    </source>
</evidence>
<dbReference type="Proteomes" id="UP001150266">
    <property type="component" value="Unassembled WGS sequence"/>
</dbReference>
<protein>
    <submittedName>
        <fullName evidence="1">Uncharacterized protein</fullName>
    </submittedName>
</protein>
<accession>A0A9W9A153</accession>
<proteinExistence type="predicted"/>
<dbReference type="EMBL" id="JAOTPV010000022">
    <property type="protein sequence ID" value="KAJ4471444.1"/>
    <property type="molecule type" value="Genomic_DNA"/>
</dbReference>
<dbReference type="AlphaFoldDB" id="A0A9W9A153"/>
<gene>
    <name evidence="1" type="ORF">J3R30DRAFT_3407813</name>
</gene>
<reference evidence="1" key="1">
    <citation type="submission" date="2022-08" db="EMBL/GenBank/DDBJ databases">
        <title>A Global Phylogenomic Analysis of the Shiitake Genus Lentinula.</title>
        <authorList>
            <consortium name="DOE Joint Genome Institute"/>
            <person name="Sierra-Patev S."/>
            <person name="Min B."/>
            <person name="Naranjo-Ortiz M."/>
            <person name="Looney B."/>
            <person name="Konkel Z."/>
            <person name="Slot J.C."/>
            <person name="Sakamoto Y."/>
            <person name="Steenwyk J.L."/>
            <person name="Rokas A."/>
            <person name="Carro J."/>
            <person name="Camarero S."/>
            <person name="Ferreira P."/>
            <person name="Molpeceres G."/>
            <person name="Ruiz-Duenas F.J."/>
            <person name="Serrano A."/>
            <person name="Henrissat B."/>
            <person name="Drula E."/>
            <person name="Hughes K.W."/>
            <person name="Mata J.L."/>
            <person name="Ishikawa N.K."/>
            <person name="Vargas-Isla R."/>
            <person name="Ushijima S."/>
            <person name="Smith C.A."/>
            <person name="Ahrendt S."/>
            <person name="Andreopoulos W."/>
            <person name="He G."/>
            <person name="Labutti K."/>
            <person name="Lipzen A."/>
            <person name="Ng V."/>
            <person name="Riley R."/>
            <person name="Sandor L."/>
            <person name="Barry K."/>
            <person name="Martinez A.T."/>
            <person name="Xiao Y."/>
            <person name="Gibbons J.G."/>
            <person name="Terashima K."/>
            <person name="Grigoriev I.V."/>
            <person name="Hibbett D.S."/>
        </authorList>
    </citation>
    <scope>NUCLEOTIDE SEQUENCE</scope>
    <source>
        <strain evidence="1">JLM2183</strain>
    </source>
</reference>
<name>A0A9W9A153_9AGAR</name>
<keyword evidence="2" id="KW-1185">Reference proteome</keyword>
<sequence length="279" mass="31020">MTIMEYESTTFDASTTIKPFRSDIQSGEAIEGKKGKETQLAGIWSLSGLSDEWLDHNYVDARAGNDIQFSRVVPAVWPPVKMWPALGYTSSLGPSSFDPFAEVEVLPGPLRDDTDDENDTSSDVPCTPSAVHLPTLRSSESIEAQSLRPDSTSSVHQCSFGVRIEITETRTTFTLGKKEKGHAVRKTGLRCLKSTVDLNENSASRSIVAVNDIDRFLRRAVTTTWDWEQEPKRSCLAKVTSKAKLEQLVSAKYSHKRGDREELLRVLRRLADEGSKDIV</sequence>
<evidence type="ECO:0000313" key="2">
    <source>
        <dbReference type="Proteomes" id="UP001150266"/>
    </source>
</evidence>
<comment type="caution">
    <text evidence="1">The sequence shown here is derived from an EMBL/GenBank/DDBJ whole genome shotgun (WGS) entry which is preliminary data.</text>
</comment>
<dbReference type="OrthoDB" id="2982568at2759"/>
<organism evidence="1 2">
    <name type="scientific">Lentinula aciculospora</name>
    <dbReference type="NCBI Taxonomy" id="153920"/>
    <lineage>
        <taxon>Eukaryota</taxon>
        <taxon>Fungi</taxon>
        <taxon>Dikarya</taxon>
        <taxon>Basidiomycota</taxon>
        <taxon>Agaricomycotina</taxon>
        <taxon>Agaricomycetes</taxon>
        <taxon>Agaricomycetidae</taxon>
        <taxon>Agaricales</taxon>
        <taxon>Marasmiineae</taxon>
        <taxon>Omphalotaceae</taxon>
        <taxon>Lentinula</taxon>
    </lineage>
</organism>